<proteinExistence type="predicted"/>
<evidence type="ECO:0000256" key="1">
    <source>
        <dbReference type="SAM" id="MobiDB-lite"/>
    </source>
</evidence>
<name>A0AAD9H220_9PEZI</name>
<keyword evidence="3" id="KW-1185">Reference proteome</keyword>
<dbReference type="EMBL" id="MU843154">
    <property type="protein sequence ID" value="KAK2020945.1"/>
    <property type="molecule type" value="Genomic_DNA"/>
</dbReference>
<protein>
    <submittedName>
        <fullName evidence="2">Uncharacterized protein</fullName>
    </submittedName>
</protein>
<accession>A0AAD9H220</accession>
<gene>
    <name evidence="2" type="ORF">LX32DRAFT_282305</name>
</gene>
<feature type="region of interest" description="Disordered" evidence="1">
    <location>
        <begin position="100"/>
        <end position="119"/>
    </location>
</feature>
<evidence type="ECO:0000313" key="3">
    <source>
        <dbReference type="Proteomes" id="UP001232148"/>
    </source>
</evidence>
<dbReference type="Proteomes" id="UP001232148">
    <property type="component" value="Unassembled WGS sequence"/>
</dbReference>
<feature type="region of interest" description="Disordered" evidence="1">
    <location>
        <begin position="1"/>
        <end position="39"/>
    </location>
</feature>
<organism evidence="2 3">
    <name type="scientific">Colletotrichum zoysiae</name>
    <dbReference type="NCBI Taxonomy" id="1216348"/>
    <lineage>
        <taxon>Eukaryota</taxon>
        <taxon>Fungi</taxon>
        <taxon>Dikarya</taxon>
        <taxon>Ascomycota</taxon>
        <taxon>Pezizomycotina</taxon>
        <taxon>Sordariomycetes</taxon>
        <taxon>Hypocreomycetidae</taxon>
        <taxon>Glomerellales</taxon>
        <taxon>Glomerellaceae</taxon>
        <taxon>Colletotrichum</taxon>
        <taxon>Colletotrichum graminicola species complex</taxon>
    </lineage>
</organism>
<dbReference type="AlphaFoldDB" id="A0AAD9H220"/>
<sequence>MGLNLPFSPPSCSHPSRAPGSLADTPRDGLPLTRWGGMPTCHLAPPSTRYETRGLACSRDKETDGRFSSRRLSLSLSPSLPVVNLTGFYEIPCFVVWGGGGGGGGGPPPGGGGGGGGSG</sequence>
<comment type="caution">
    <text evidence="2">The sequence shown here is derived from an EMBL/GenBank/DDBJ whole genome shotgun (WGS) entry which is preliminary data.</text>
</comment>
<evidence type="ECO:0000313" key="2">
    <source>
        <dbReference type="EMBL" id="KAK2020945.1"/>
    </source>
</evidence>
<reference evidence="2" key="1">
    <citation type="submission" date="2021-06" db="EMBL/GenBank/DDBJ databases">
        <title>Comparative genomics, transcriptomics and evolutionary studies reveal genomic signatures of adaptation to plant cell wall in hemibiotrophic fungi.</title>
        <authorList>
            <consortium name="DOE Joint Genome Institute"/>
            <person name="Baroncelli R."/>
            <person name="Diaz J.F."/>
            <person name="Benocci T."/>
            <person name="Peng M."/>
            <person name="Battaglia E."/>
            <person name="Haridas S."/>
            <person name="Andreopoulos W."/>
            <person name="Labutti K."/>
            <person name="Pangilinan J."/>
            <person name="Floch G.L."/>
            <person name="Makela M.R."/>
            <person name="Henrissat B."/>
            <person name="Grigoriev I.V."/>
            <person name="Crouch J.A."/>
            <person name="De Vries R.P."/>
            <person name="Sukno S.A."/>
            <person name="Thon M.R."/>
        </authorList>
    </citation>
    <scope>NUCLEOTIDE SEQUENCE</scope>
    <source>
        <strain evidence="2">MAFF235873</strain>
    </source>
</reference>